<dbReference type="GO" id="GO:0016604">
    <property type="term" value="C:nuclear body"/>
    <property type="evidence" value="ECO:0007669"/>
    <property type="project" value="TreeGrafter"/>
</dbReference>
<organism evidence="5 6">
    <name type="scientific">Dacryopinax primogenitus (strain DJM 731)</name>
    <name type="common">Brown rot fungus</name>
    <dbReference type="NCBI Taxonomy" id="1858805"/>
    <lineage>
        <taxon>Eukaryota</taxon>
        <taxon>Fungi</taxon>
        <taxon>Dikarya</taxon>
        <taxon>Basidiomycota</taxon>
        <taxon>Agaricomycotina</taxon>
        <taxon>Dacrymycetes</taxon>
        <taxon>Dacrymycetales</taxon>
        <taxon>Dacrymycetaceae</taxon>
        <taxon>Dacryopinax</taxon>
    </lineage>
</organism>
<dbReference type="GO" id="GO:0000724">
    <property type="term" value="P:double-strand break repair via homologous recombination"/>
    <property type="evidence" value="ECO:0007669"/>
    <property type="project" value="TreeGrafter"/>
</dbReference>
<evidence type="ECO:0000313" key="6">
    <source>
        <dbReference type="Proteomes" id="UP000030653"/>
    </source>
</evidence>
<dbReference type="OMA" id="KYPRGML"/>
<dbReference type="Gene3D" id="2.40.50.770">
    <property type="entry name" value="RecQ-mediated genome instability protein Rmi1, C-terminal domain"/>
    <property type="match status" value="1"/>
</dbReference>
<dbReference type="OrthoDB" id="341511at2759"/>
<dbReference type="Proteomes" id="UP000030653">
    <property type="component" value="Unassembled WGS sequence"/>
</dbReference>
<gene>
    <name evidence="5" type="ORF">DACRYDRAFT_47516</name>
</gene>
<dbReference type="PANTHER" id="PTHR14790:SF15">
    <property type="entry name" value="RECQ-MEDIATED GENOME INSTABILITY PROTEIN 1"/>
    <property type="match status" value="1"/>
</dbReference>
<dbReference type="AlphaFoldDB" id="M5G9J0"/>
<dbReference type="EMBL" id="JH795857">
    <property type="protein sequence ID" value="EJU04925.1"/>
    <property type="molecule type" value="Genomic_DNA"/>
</dbReference>
<dbReference type="Pfam" id="PF08585">
    <property type="entry name" value="RMI1_N_C"/>
    <property type="match status" value="1"/>
</dbReference>
<dbReference type="GeneID" id="63689824"/>
<dbReference type="RefSeq" id="XP_040631819.1">
    <property type="nucleotide sequence ID" value="XM_040774762.1"/>
</dbReference>
<feature type="domain" description="RMI1 N-terminal" evidence="4">
    <location>
        <begin position="15"/>
        <end position="61"/>
    </location>
</feature>
<evidence type="ECO:0000256" key="2">
    <source>
        <dbReference type="ARBA" id="ARBA00018987"/>
    </source>
</evidence>
<name>M5G9J0_DACPD</name>
<evidence type="ECO:0000259" key="3">
    <source>
        <dbReference type="Pfam" id="PF08585"/>
    </source>
</evidence>
<dbReference type="HOGENOM" id="CLU_096565_1_0_1"/>
<dbReference type="InterPro" id="IPR042470">
    <property type="entry name" value="RMI1_N_C_sf"/>
</dbReference>
<proteinExistence type="inferred from homology"/>
<dbReference type="PANTHER" id="PTHR14790">
    <property type="entry name" value="RECQ-MEDIATED GENOME INSTABILITY PROTEIN 1 RMI1"/>
    <property type="match status" value="1"/>
</dbReference>
<evidence type="ECO:0000259" key="4">
    <source>
        <dbReference type="Pfam" id="PF21000"/>
    </source>
</evidence>
<feature type="domain" description="RecQ mediated genome instability protein 1 OB-fold" evidence="3">
    <location>
        <begin position="69"/>
        <end position="172"/>
    </location>
</feature>
<dbReference type="STRING" id="1858805.M5G9J0"/>
<evidence type="ECO:0000256" key="1">
    <source>
        <dbReference type="ARBA" id="ARBA00006395"/>
    </source>
</evidence>
<comment type="similarity">
    <text evidence="1">Belongs to the RMI1 family.</text>
</comment>
<sequence length="172" mass="19340">MVPREIEQWTNRNYPKPQVDPEWLAQCYNYLVSELGIARNDITALTKNIESQLLQSDLHDSTLPQTGLPENPASLHAVNLPPFLLLQVVSIMEIGHSAFSLQNTRQAWIEKADLAGLAAREDDGEYSAGEFPRYPRGMLSLELSDGYNVIKAIEYRRLDGLKLGETPLGYKV</sequence>
<dbReference type="Pfam" id="PF21000">
    <property type="entry name" value="RMI1_N_N"/>
    <property type="match status" value="1"/>
</dbReference>
<accession>M5G9J0</accession>
<keyword evidence="6" id="KW-1185">Reference proteome</keyword>
<dbReference type="GO" id="GO:0031422">
    <property type="term" value="C:RecQ family helicase-topoisomerase III complex"/>
    <property type="evidence" value="ECO:0007669"/>
    <property type="project" value="TreeGrafter"/>
</dbReference>
<reference evidence="5 6" key="1">
    <citation type="journal article" date="2012" name="Science">
        <title>The Paleozoic origin of enzymatic lignin decomposition reconstructed from 31 fungal genomes.</title>
        <authorList>
            <person name="Floudas D."/>
            <person name="Binder M."/>
            <person name="Riley R."/>
            <person name="Barry K."/>
            <person name="Blanchette R.A."/>
            <person name="Henrissat B."/>
            <person name="Martinez A.T."/>
            <person name="Otillar R."/>
            <person name="Spatafora J.W."/>
            <person name="Yadav J.S."/>
            <person name="Aerts A."/>
            <person name="Benoit I."/>
            <person name="Boyd A."/>
            <person name="Carlson A."/>
            <person name="Copeland A."/>
            <person name="Coutinho P.M."/>
            <person name="de Vries R.P."/>
            <person name="Ferreira P."/>
            <person name="Findley K."/>
            <person name="Foster B."/>
            <person name="Gaskell J."/>
            <person name="Glotzer D."/>
            <person name="Gorecki P."/>
            <person name="Heitman J."/>
            <person name="Hesse C."/>
            <person name="Hori C."/>
            <person name="Igarashi K."/>
            <person name="Jurgens J.A."/>
            <person name="Kallen N."/>
            <person name="Kersten P."/>
            <person name="Kohler A."/>
            <person name="Kuees U."/>
            <person name="Kumar T.K.A."/>
            <person name="Kuo A."/>
            <person name="LaButti K."/>
            <person name="Larrondo L.F."/>
            <person name="Lindquist E."/>
            <person name="Ling A."/>
            <person name="Lombard V."/>
            <person name="Lucas S."/>
            <person name="Lundell T."/>
            <person name="Martin R."/>
            <person name="McLaughlin D.J."/>
            <person name="Morgenstern I."/>
            <person name="Morin E."/>
            <person name="Murat C."/>
            <person name="Nagy L.G."/>
            <person name="Nolan M."/>
            <person name="Ohm R.A."/>
            <person name="Patyshakuliyeva A."/>
            <person name="Rokas A."/>
            <person name="Ruiz-Duenas F.J."/>
            <person name="Sabat G."/>
            <person name="Salamov A."/>
            <person name="Samejima M."/>
            <person name="Schmutz J."/>
            <person name="Slot J.C."/>
            <person name="St John F."/>
            <person name="Stenlid J."/>
            <person name="Sun H."/>
            <person name="Sun S."/>
            <person name="Syed K."/>
            <person name="Tsang A."/>
            <person name="Wiebenga A."/>
            <person name="Young D."/>
            <person name="Pisabarro A."/>
            <person name="Eastwood D.C."/>
            <person name="Martin F."/>
            <person name="Cullen D."/>
            <person name="Grigoriev I.V."/>
            <person name="Hibbett D.S."/>
        </authorList>
    </citation>
    <scope>NUCLEOTIDE SEQUENCE [LARGE SCALE GENOMIC DNA]</scope>
    <source>
        <strain evidence="5 6">DJM-731 SS1</strain>
    </source>
</reference>
<dbReference type="InterPro" id="IPR013894">
    <property type="entry name" value="RMI1_OB"/>
</dbReference>
<evidence type="ECO:0000313" key="5">
    <source>
        <dbReference type="EMBL" id="EJU04925.1"/>
    </source>
</evidence>
<dbReference type="SMART" id="SM01161">
    <property type="entry name" value="DUF1767"/>
    <property type="match status" value="1"/>
</dbReference>
<dbReference type="InterPro" id="IPR049363">
    <property type="entry name" value="RMI1_N"/>
</dbReference>
<dbReference type="GO" id="GO:0000712">
    <property type="term" value="P:resolution of meiotic recombination intermediates"/>
    <property type="evidence" value="ECO:0007669"/>
    <property type="project" value="TreeGrafter"/>
</dbReference>
<protein>
    <recommendedName>
        <fullName evidence="2">RecQ-mediated genome instability protein 1</fullName>
    </recommendedName>
</protein>